<dbReference type="PANTHER" id="PTHR46328">
    <property type="entry name" value="FAR-RED IMPAIRED RESPONSIVE (FAR1) FAMILY PROTEIN-RELATED"/>
    <property type="match status" value="1"/>
</dbReference>
<gene>
    <name evidence="2" type="ORF">Sjap_010506</name>
</gene>
<evidence type="ECO:0000313" key="2">
    <source>
        <dbReference type="EMBL" id="KAK9130019.1"/>
    </source>
</evidence>
<evidence type="ECO:0008006" key="4">
    <source>
        <dbReference type="Google" id="ProtNLM"/>
    </source>
</evidence>
<evidence type="ECO:0000256" key="1">
    <source>
        <dbReference type="SAM" id="MobiDB-lite"/>
    </source>
</evidence>
<keyword evidence="3" id="KW-1185">Reference proteome</keyword>
<name>A0AAP0J9I7_9MAGN</name>
<feature type="region of interest" description="Disordered" evidence="1">
    <location>
        <begin position="17"/>
        <end position="41"/>
    </location>
</feature>
<proteinExistence type="predicted"/>
<dbReference type="AlphaFoldDB" id="A0AAP0J9I7"/>
<evidence type="ECO:0000313" key="3">
    <source>
        <dbReference type="Proteomes" id="UP001417504"/>
    </source>
</evidence>
<sequence length="101" mass="11667">MQWTTRVRDVIVASDGEFNNGHDEERVSNANTSEGEVELPEPPKERMVFPTIEDVTNFYKSYAWRVGFGIKLRASFRKHGVIWKYMFACVRQGSTKSTGKY</sequence>
<dbReference type="PANTHER" id="PTHR46328:SF34">
    <property type="entry name" value="PROTEIN FAR1-RELATED SEQUENCE 5-LIKE"/>
    <property type="match status" value="1"/>
</dbReference>
<protein>
    <recommendedName>
        <fullName evidence="4">FAR1 domain-containing protein</fullName>
    </recommendedName>
</protein>
<dbReference type="EMBL" id="JBBNAE010000004">
    <property type="protein sequence ID" value="KAK9130019.1"/>
    <property type="molecule type" value="Genomic_DNA"/>
</dbReference>
<dbReference type="Proteomes" id="UP001417504">
    <property type="component" value="Unassembled WGS sequence"/>
</dbReference>
<reference evidence="2 3" key="1">
    <citation type="submission" date="2024-01" db="EMBL/GenBank/DDBJ databases">
        <title>Genome assemblies of Stephania.</title>
        <authorList>
            <person name="Yang L."/>
        </authorList>
    </citation>
    <scope>NUCLEOTIDE SEQUENCE [LARGE SCALE GENOMIC DNA]</scope>
    <source>
        <strain evidence="2">QJT</strain>
        <tissue evidence="2">Leaf</tissue>
    </source>
</reference>
<accession>A0AAP0J9I7</accession>
<organism evidence="2 3">
    <name type="scientific">Stephania japonica</name>
    <dbReference type="NCBI Taxonomy" id="461633"/>
    <lineage>
        <taxon>Eukaryota</taxon>
        <taxon>Viridiplantae</taxon>
        <taxon>Streptophyta</taxon>
        <taxon>Embryophyta</taxon>
        <taxon>Tracheophyta</taxon>
        <taxon>Spermatophyta</taxon>
        <taxon>Magnoliopsida</taxon>
        <taxon>Ranunculales</taxon>
        <taxon>Menispermaceae</taxon>
        <taxon>Menispermoideae</taxon>
        <taxon>Cissampelideae</taxon>
        <taxon>Stephania</taxon>
    </lineage>
</organism>
<comment type="caution">
    <text evidence="2">The sequence shown here is derived from an EMBL/GenBank/DDBJ whole genome shotgun (WGS) entry which is preliminary data.</text>
</comment>